<dbReference type="OrthoDB" id="3439209at2759"/>
<dbReference type="AlphaFoldDB" id="A0A6A6R9D2"/>
<dbReference type="Proteomes" id="UP000799750">
    <property type="component" value="Unassembled WGS sequence"/>
</dbReference>
<gene>
    <name evidence="2" type="ORF">BU16DRAFT_598758</name>
</gene>
<proteinExistence type="predicted"/>
<name>A0A6A6R9D2_9PEZI</name>
<keyword evidence="3" id="KW-1185">Reference proteome</keyword>
<feature type="compositionally biased region" description="Polar residues" evidence="1">
    <location>
        <begin position="326"/>
        <end position="336"/>
    </location>
</feature>
<organism evidence="2 3">
    <name type="scientific">Lophium mytilinum</name>
    <dbReference type="NCBI Taxonomy" id="390894"/>
    <lineage>
        <taxon>Eukaryota</taxon>
        <taxon>Fungi</taxon>
        <taxon>Dikarya</taxon>
        <taxon>Ascomycota</taxon>
        <taxon>Pezizomycotina</taxon>
        <taxon>Dothideomycetes</taxon>
        <taxon>Pleosporomycetidae</taxon>
        <taxon>Mytilinidiales</taxon>
        <taxon>Mytilinidiaceae</taxon>
        <taxon>Lophium</taxon>
    </lineage>
</organism>
<evidence type="ECO:0000313" key="2">
    <source>
        <dbReference type="EMBL" id="KAF2500992.1"/>
    </source>
</evidence>
<feature type="compositionally biased region" description="Polar residues" evidence="1">
    <location>
        <begin position="178"/>
        <end position="193"/>
    </location>
</feature>
<dbReference type="EMBL" id="MU004182">
    <property type="protein sequence ID" value="KAF2500992.1"/>
    <property type="molecule type" value="Genomic_DNA"/>
</dbReference>
<protein>
    <recommendedName>
        <fullName evidence="4">Myb-like domain-containing protein</fullName>
    </recommendedName>
</protein>
<evidence type="ECO:0000256" key="1">
    <source>
        <dbReference type="SAM" id="MobiDB-lite"/>
    </source>
</evidence>
<feature type="region of interest" description="Disordered" evidence="1">
    <location>
        <begin position="178"/>
        <end position="197"/>
    </location>
</feature>
<sequence length="468" mass="52499">MPCFNRSDPPAILPDANHVWNNIPASHHGVFKGPAQSSYHGQEVNAFEASIDSVHTTSAALQSEQHLQLPTTDPPSVDLTKPFWSPTPTSCPVKTESERFFDVQINAANWDTSNFFDKPCDVTLADHDFFGIPFTASSDRDIHGLSPAATTWNFPSSLSDQSDCSRAFSFTGSLDHPSPTSTYLSDSTYTNPKNGLRGRYDTTHSPDPRLSLGAHLLDSTRLSSQHKLDIPAYQPEHDGEMSCDSNFGALEHCQTTPDAFQTPMTARISWPPEDWDPNAWEHPQATPSQSIAPWNSSDILLTNYRAQSIQSNDTLPQRPFEQINHSQYANPTQDDPQTIRFPNSRRKREDHFLVTSKRKGMTYKQIREKGGLQAAESTLRGRFRALTKDRRDRVRKPVWTDKDIQLLHLAVQREIEGLETSGFSRAADIQALGSKVSWKKVADCIMAKGGSYRFGNATCKKKWKELMH</sequence>
<evidence type="ECO:0008006" key="4">
    <source>
        <dbReference type="Google" id="ProtNLM"/>
    </source>
</evidence>
<accession>A0A6A6R9D2</accession>
<feature type="region of interest" description="Disordered" evidence="1">
    <location>
        <begin position="326"/>
        <end position="347"/>
    </location>
</feature>
<evidence type="ECO:0000313" key="3">
    <source>
        <dbReference type="Proteomes" id="UP000799750"/>
    </source>
</evidence>
<reference evidence="2" key="1">
    <citation type="journal article" date="2020" name="Stud. Mycol.">
        <title>101 Dothideomycetes genomes: a test case for predicting lifestyles and emergence of pathogens.</title>
        <authorList>
            <person name="Haridas S."/>
            <person name="Albert R."/>
            <person name="Binder M."/>
            <person name="Bloem J."/>
            <person name="Labutti K."/>
            <person name="Salamov A."/>
            <person name="Andreopoulos B."/>
            <person name="Baker S."/>
            <person name="Barry K."/>
            <person name="Bills G."/>
            <person name="Bluhm B."/>
            <person name="Cannon C."/>
            <person name="Castanera R."/>
            <person name="Culley D."/>
            <person name="Daum C."/>
            <person name="Ezra D."/>
            <person name="Gonzalez J."/>
            <person name="Henrissat B."/>
            <person name="Kuo A."/>
            <person name="Liang C."/>
            <person name="Lipzen A."/>
            <person name="Lutzoni F."/>
            <person name="Magnuson J."/>
            <person name="Mondo S."/>
            <person name="Nolan M."/>
            <person name="Ohm R."/>
            <person name="Pangilinan J."/>
            <person name="Park H.-J."/>
            <person name="Ramirez L."/>
            <person name="Alfaro M."/>
            <person name="Sun H."/>
            <person name="Tritt A."/>
            <person name="Yoshinaga Y."/>
            <person name="Zwiers L.-H."/>
            <person name="Turgeon B."/>
            <person name="Goodwin S."/>
            <person name="Spatafora J."/>
            <person name="Crous P."/>
            <person name="Grigoriev I."/>
        </authorList>
    </citation>
    <scope>NUCLEOTIDE SEQUENCE</scope>
    <source>
        <strain evidence="2">CBS 269.34</strain>
    </source>
</reference>